<evidence type="ECO:0000313" key="3">
    <source>
        <dbReference type="Proteomes" id="UP000708208"/>
    </source>
</evidence>
<feature type="non-terminal residue" evidence="2">
    <location>
        <position position="1"/>
    </location>
</feature>
<dbReference type="Proteomes" id="UP000708208">
    <property type="component" value="Unassembled WGS sequence"/>
</dbReference>
<accession>A0A8J2J4M4</accession>
<keyword evidence="3" id="KW-1185">Reference proteome</keyword>
<gene>
    <name evidence="2" type="ORF">AFUS01_LOCUS250</name>
</gene>
<dbReference type="EMBL" id="CAJVCH010001061">
    <property type="protein sequence ID" value="CAG7636085.1"/>
    <property type="molecule type" value="Genomic_DNA"/>
</dbReference>
<proteinExistence type="predicted"/>
<evidence type="ECO:0000313" key="2">
    <source>
        <dbReference type="EMBL" id="CAG7636085.1"/>
    </source>
</evidence>
<evidence type="ECO:0000256" key="1">
    <source>
        <dbReference type="SAM" id="MobiDB-lite"/>
    </source>
</evidence>
<comment type="caution">
    <text evidence="2">The sequence shown here is derived from an EMBL/GenBank/DDBJ whole genome shotgun (WGS) entry which is preliminary data.</text>
</comment>
<sequence>KPQRLQGQSVPPAQLENTLIT</sequence>
<feature type="region of interest" description="Disordered" evidence="1">
    <location>
        <begin position="1"/>
        <end position="21"/>
    </location>
</feature>
<reference evidence="2" key="1">
    <citation type="submission" date="2021-06" db="EMBL/GenBank/DDBJ databases">
        <authorList>
            <person name="Hodson N. C."/>
            <person name="Mongue J. A."/>
            <person name="Jaron S. K."/>
        </authorList>
    </citation>
    <scope>NUCLEOTIDE SEQUENCE</scope>
</reference>
<protein>
    <submittedName>
        <fullName evidence="2">Uncharacterized protein</fullName>
    </submittedName>
</protein>
<name>A0A8J2J4M4_9HEXA</name>
<organism evidence="2 3">
    <name type="scientific">Allacma fusca</name>
    <dbReference type="NCBI Taxonomy" id="39272"/>
    <lineage>
        <taxon>Eukaryota</taxon>
        <taxon>Metazoa</taxon>
        <taxon>Ecdysozoa</taxon>
        <taxon>Arthropoda</taxon>
        <taxon>Hexapoda</taxon>
        <taxon>Collembola</taxon>
        <taxon>Symphypleona</taxon>
        <taxon>Sminthuridae</taxon>
        <taxon>Allacma</taxon>
    </lineage>
</organism>
<dbReference type="AlphaFoldDB" id="A0A8J2J4M4"/>